<keyword evidence="2" id="KW-1185">Reference proteome</keyword>
<dbReference type="EMBL" id="AP015034">
    <property type="protein sequence ID" value="BAT75384.1"/>
    <property type="molecule type" value="Genomic_DNA"/>
</dbReference>
<dbReference type="Proteomes" id="UP000291084">
    <property type="component" value="Chromosome 1"/>
</dbReference>
<reference evidence="1 2" key="1">
    <citation type="journal article" date="2015" name="Sci. Rep.">
        <title>The power of single molecule real-time sequencing technology in the de novo assembly of a eukaryotic genome.</title>
        <authorList>
            <person name="Sakai H."/>
            <person name="Naito K."/>
            <person name="Ogiso-Tanaka E."/>
            <person name="Takahashi Y."/>
            <person name="Iseki K."/>
            <person name="Muto C."/>
            <person name="Satou K."/>
            <person name="Teruya K."/>
            <person name="Shiroma A."/>
            <person name="Shimoji M."/>
            <person name="Hirano T."/>
            <person name="Itoh T."/>
            <person name="Kaga A."/>
            <person name="Tomooka N."/>
        </authorList>
    </citation>
    <scope>NUCLEOTIDE SEQUENCE [LARGE SCALE GENOMIC DNA]</scope>
    <source>
        <strain evidence="2">cv. Shumari</strain>
    </source>
</reference>
<evidence type="ECO:0000313" key="1">
    <source>
        <dbReference type="EMBL" id="BAT75384.1"/>
    </source>
</evidence>
<name>A0A0S3R3V3_PHAAN</name>
<accession>A0A0S3R3V3</accession>
<dbReference type="AlphaFoldDB" id="A0A0S3R3V3"/>
<evidence type="ECO:0000313" key="2">
    <source>
        <dbReference type="Proteomes" id="UP000291084"/>
    </source>
</evidence>
<organism evidence="1 2">
    <name type="scientific">Vigna angularis var. angularis</name>
    <dbReference type="NCBI Taxonomy" id="157739"/>
    <lineage>
        <taxon>Eukaryota</taxon>
        <taxon>Viridiplantae</taxon>
        <taxon>Streptophyta</taxon>
        <taxon>Embryophyta</taxon>
        <taxon>Tracheophyta</taxon>
        <taxon>Spermatophyta</taxon>
        <taxon>Magnoliopsida</taxon>
        <taxon>eudicotyledons</taxon>
        <taxon>Gunneridae</taxon>
        <taxon>Pentapetalae</taxon>
        <taxon>rosids</taxon>
        <taxon>fabids</taxon>
        <taxon>Fabales</taxon>
        <taxon>Fabaceae</taxon>
        <taxon>Papilionoideae</taxon>
        <taxon>50 kb inversion clade</taxon>
        <taxon>NPAAA clade</taxon>
        <taxon>indigoferoid/millettioid clade</taxon>
        <taxon>Phaseoleae</taxon>
        <taxon>Vigna</taxon>
    </lineage>
</organism>
<proteinExistence type="predicted"/>
<sequence length="105" mass="12041">MLVVVYAVWVDVTCSRRCRAWRILLQKKFSTVNLVEGELLGRKIKMLVEGMQVAVQAVIHHRQVIKTTNLCGLRKTTDEPFNGVFHSRRTIVIFLTLIISCLDCI</sequence>
<protein>
    <submittedName>
        <fullName evidence="1">Uncharacterized protein</fullName>
    </submittedName>
</protein>
<gene>
    <name evidence="1" type="primary">Vigan.01G323500</name>
    <name evidence="1" type="ORF">VIGAN_01323500</name>
</gene>